<dbReference type="AlphaFoldDB" id="A0AAX4PMN5"/>
<keyword evidence="2" id="KW-0378">Hydrolase</keyword>
<feature type="region of interest" description="Disordered" evidence="6">
    <location>
        <begin position="32"/>
        <end position="60"/>
    </location>
</feature>
<dbReference type="InterPro" id="IPR051316">
    <property type="entry name" value="Zinc-reg_GTPase_activator"/>
</dbReference>
<reference evidence="8 9" key="1">
    <citation type="submission" date="2024-03" db="EMBL/GenBank/DDBJ databases">
        <title>Complete genome sequence of the green alga Chloropicon roscoffensis RCC1871.</title>
        <authorList>
            <person name="Lemieux C."/>
            <person name="Pombert J.-F."/>
            <person name="Otis C."/>
            <person name="Turmel M."/>
        </authorList>
    </citation>
    <scope>NUCLEOTIDE SEQUENCE [LARGE SCALE GENOMIC DNA]</scope>
    <source>
        <strain evidence="8 9">RCC1871</strain>
    </source>
</reference>
<dbReference type="InterPro" id="IPR036627">
    <property type="entry name" value="CobW-likC_sf"/>
</dbReference>
<dbReference type="GO" id="GO:0000166">
    <property type="term" value="F:nucleotide binding"/>
    <property type="evidence" value="ECO:0007669"/>
    <property type="project" value="UniProtKB-KW"/>
</dbReference>
<dbReference type="PANTHER" id="PTHR13748">
    <property type="entry name" value="COBW-RELATED"/>
    <property type="match status" value="1"/>
</dbReference>
<dbReference type="PANTHER" id="PTHR13748:SF62">
    <property type="entry name" value="COBW DOMAIN-CONTAINING PROTEIN"/>
    <property type="match status" value="1"/>
</dbReference>
<feature type="domain" description="CobW C-terminal" evidence="7">
    <location>
        <begin position="364"/>
        <end position="459"/>
    </location>
</feature>
<dbReference type="Gene3D" id="3.40.50.300">
    <property type="entry name" value="P-loop containing nucleotide triphosphate hydrolases"/>
    <property type="match status" value="1"/>
</dbReference>
<dbReference type="Pfam" id="PF02492">
    <property type="entry name" value="cobW"/>
    <property type="match status" value="1"/>
</dbReference>
<dbReference type="Proteomes" id="UP001472866">
    <property type="component" value="Chromosome 18"/>
</dbReference>
<evidence type="ECO:0000313" key="9">
    <source>
        <dbReference type="Proteomes" id="UP001472866"/>
    </source>
</evidence>
<keyword evidence="1" id="KW-0547">Nucleotide-binding</keyword>
<organism evidence="8 9">
    <name type="scientific">Chloropicon roscoffensis</name>
    <dbReference type="NCBI Taxonomy" id="1461544"/>
    <lineage>
        <taxon>Eukaryota</taxon>
        <taxon>Viridiplantae</taxon>
        <taxon>Chlorophyta</taxon>
        <taxon>Chloropicophyceae</taxon>
        <taxon>Chloropicales</taxon>
        <taxon>Chloropicaceae</taxon>
        <taxon>Chloropicon</taxon>
    </lineage>
</organism>
<evidence type="ECO:0000256" key="5">
    <source>
        <dbReference type="ARBA" id="ARBA00049117"/>
    </source>
</evidence>
<dbReference type="InterPro" id="IPR027417">
    <property type="entry name" value="P-loop_NTPase"/>
</dbReference>
<dbReference type="CDD" id="cd03112">
    <property type="entry name" value="CobW-like"/>
    <property type="match status" value="1"/>
</dbReference>
<keyword evidence="9" id="KW-1185">Reference proteome</keyword>
<dbReference type="EMBL" id="CP151518">
    <property type="protein sequence ID" value="WZN67194.1"/>
    <property type="molecule type" value="Genomic_DNA"/>
</dbReference>
<dbReference type="SUPFAM" id="SSF52540">
    <property type="entry name" value="P-loop containing nucleoside triphosphate hydrolases"/>
    <property type="match status" value="1"/>
</dbReference>
<feature type="compositionally biased region" description="Basic and acidic residues" evidence="6">
    <location>
        <begin position="323"/>
        <end position="338"/>
    </location>
</feature>
<keyword evidence="3" id="KW-0143">Chaperone</keyword>
<gene>
    <name evidence="8" type="ORF">HKI87_18g87660</name>
</gene>
<dbReference type="InterPro" id="IPR003495">
    <property type="entry name" value="CobW/HypB/UreG_nucleotide-bd"/>
</dbReference>
<evidence type="ECO:0000256" key="3">
    <source>
        <dbReference type="ARBA" id="ARBA00023186"/>
    </source>
</evidence>
<comment type="catalytic activity">
    <reaction evidence="5">
        <text>GTP + H2O = GDP + phosphate + H(+)</text>
        <dbReference type="Rhea" id="RHEA:19669"/>
        <dbReference type="ChEBI" id="CHEBI:15377"/>
        <dbReference type="ChEBI" id="CHEBI:15378"/>
        <dbReference type="ChEBI" id="CHEBI:37565"/>
        <dbReference type="ChEBI" id="CHEBI:43474"/>
        <dbReference type="ChEBI" id="CHEBI:58189"/>
    </reaction>
    <physiologicalReaction direction="left-to-right" evidence="5">
        <dbReference type="Rhea" id="RHEA:19670"/>
    </physiologicalReaction>
</comment>
<dbReference type="GO" id="GO:0016787">
    <property type="term" value="F:hydrolase activity"/>
    <property type="evidence" value="ECO:0007669"/>
    <property type="project" value="UniProtKB-KW"/>
</dbReference>
<protein>
    <submittedName>
        <fullName evidence="8">Cobalamin biosynthesis protein CobW</fullName>
    </submittedName>
</protein>
<feature type="compositionally biased region" description="Basic and acidic residues" evidence="6">
    <location>
        <begin position="348"/>
        <end position="363"/>
    </location>
</feature>
<comment type="similarity">
    <text evidence="4">Belongs to the SIMIBI class G3E GTPase family. ZNG1 subfamily.</text>
</comment>
<dbReference type="InterPro" id="IPR011629">
    <property type="entry name" value="CobW-like_C"/>
</dbReference>
<dbReference type="GO" id="GO:0005737">
    <property type="term" value="C:cytoplasm"/>
    <property type="evidence" value="ECO:0007669"/>
    <property type="project" value="TreeGrafter"/>
</dbReference>
<feature type="region of interest" description="Disordered" evidence="6">
    <location>
        <begin position="321"/>
        <end position="364"/>
    </location>
</feature>
<dbReference type="SUPFAM" id="SSF90002">
    <property type="entry name" value="Hypothetical protein YjiA, C-terminal domain"/>
    <property type="match status" value="1"/>
</dbReference>
<dbReference type="SMART" id="SM00833">
    <property type="entry name" value="CobW_C"/>
    <property type="match status" value="1"/>
</dbReference>
<dbReference type="Gene3D" id="3.30.1220.10">
    <property type="entry name" value="CobW-like, C-terminal domain"/>
    <property type="match status" value="1"/>
</dbReference>
<dbReference type="Pfam" id="PF07683">
    <property type="entry name" value="CobW_C"/>
    <property type="match status" value="1"/>
</dbReference>
<accession>A0AAX4PMN5</accession>
<sequence length="460" mass="51724">MATTLRTDARLSARRGGATTALWARSVSSTTRHTTVAATSRRTPASRQHRGACSTWNPTRRHPVTTVRASQVWTPEQDDPRVPATIVTGFLGSGKTTLLNRVLTEDHNLRVAVIENEFGEVGIDQELVELKETLDGEDVVLLNNGCICCTVREDLVKMLNSLVKNKSGKFDHILIETTGLAHPQPIIGTFFSDPDIYERVRLEGVVTLVDAKHVMRHLEANANGQGEEEGSSPHHSAFGAERKKLDEVVEQIAYADRVVLNKTDLVEADELDRIEAELRSVNKLAEIQRTTRADVDYKEIFNLGGFDLGRVEEGLLKELSASGHDHGHDHDHDHDHEHGHGHHHHHDHDHDHDHEHGHTHDNDVSSVSVTLEGNMDLDKINDWLGFFLMQRSEDLYRLKGILSIDGWTEKFIFQAVHMQFEGVAGKEWADGEARTNRLVFIGRDLPELEDIEREIRKCLV</sequence>
<evidence type="ECO:0000313" key="8">
    <source>
        <dbReference type="EMBL" id="WZN67194.1"/>
    </source>
</evidence>
<evidence type="ECO:0000259" key="7">
    <source>
        <dbReference type="SMART" id="SM00833"/>
    </source>
</evidence>
<feature type="compositionally biased region" description="Low complexity" evidence="6">
    <location>
        <begin position="32"/>
        <end position="43"/>
    </location>
</feature>
<evidence type="ECO:0000256" key="2">
    <source>
        <dbReference type="ARBA" id="ARBA00022801"/>
    </source>
</evidence>
<evidence type="ECO:0000256" key="4">
    <source>
        <dbReference type="ARBA" id="ARBA00034320"/>
    </source>
</evidence>
<proteinExistence type="inferred from homology"/>
<name>A0AAX4PMN5_9CHLO</name>
<evidence type="ECO:0000256" key="1">
    <source>
        <dbReference type="ARBA" id="ARBA00022741"/>
    </source>
</evidence>
<evidence type="ECO:0000256" key="6">
    <source>
        <dbReference type="SAM" id="MobiDB-lite"/>
    </source>
</evidence>